<protein>
    <recommendedName>
        <fullName evidence="6">Choline O-acetyltransferase</fullName>
        <ecNumber evidence="5">2.3.1.6</ecNumber>
    </recommendedName>
</protein>
<dbReference type="SUPFAM" id="SSF52777">
    <property type="entry name" value="CoA-dependent acyltransferases"/>
    <property type="match status" value="2"/>
</dbReference>
<dbReference type="GO" id="GO:0008292">
    <property type="term" value="P:acetylcholine biosynthetic process"/>
    <property type="evidence" value="ECO:0007669"/>
    <property type="project" value="TreeGrafter"/>
</dbReference>
<dbReference type="GO" id="GO:0005737">
    <property type="term" value="C:cytoplasm"/>
    <property type="evidence" value="ECO:0007669"/>
    <property type="project" value="TreeGrafter"/>
</dbReference>
<sequence>MRGRICQPIGYRKPGGGAGACADVLRHGRRKSVSVCVFWRRCERLGDRLARAALLHNRSEKSPRAFVCFWVILGDLGDHPNRQEKKKGPNQADPKGANVASNEASTSAAGSGPESAALFSKLRSFSIGSGPNSPQRVVSNLRGFLTHRLSNITPSDTGWKDSILSIPKKWLSTAESVDEFGFPDTLPKVPVPALDGTMADYIRALEPITTPAQLERTKELIRQFSAPQGIGARLHQYLLDKREAEDNWAYYYWLNEMYMDIRIPLPINSNPGMVFPPRRFKTVHDVAHFAARLLDGILSHREMLDSGELPLERAASREKNQPLCMAQYYRLLGSCRRPGVKQDSQFLPSRERLNDEDRHVVVICRNQMYCVVLQASDRGKLSESEIASQILYVLSDAPCLPAKPVPVGLLTAEPRSTWARDREMLQQDERNQRNLELIETAQVVLCLDEPLAGNFNARGFTGATPTVHRAGDRDETNMAHEMIHGGGSEYNSGNRWFDKTMQLIICTDGTWGLCYEHSCSEGIAVVQLLEKIYKKIEEHPDEDNGLPQHHLPPPERLEWHVGPQLQVRFAQASKSVDKCIDDLDFYVYRYQSYGKTFIKSCQVSPDVYIQLALQLAHYKLYGRLVATYESASTRRFLHGRVDCIRAASTEALEWAKAMCQGEGANVPLESDREDEEESRKVKFSIYSKDHLRELFRCAVARQTEVMVKNILGNGIDIPLLGLREASIEVTGEMHELFKDESYNISQCFLLSTSQVACSTDSFMGYGPVTPRGYGCSYNPHPEQIVFCVSAFYSCEDTSASRYAKSLQDSLDIMRDLLQN</sequence>
<reference evidence="11" key="1">
    <citation type="submission" date="2025-08" db="UniProtKB">
        <authorList>
            <consortium name="RefSeq"/>
        </authorList>
    </citation>
    <scope>IDENTIFICATION</scope>
    <source>
        <strain evidence="11">Mau12</strain>
        <tissue evidence="11">Whole Body</tissue>
    </source>
</reference>
<evidence type="ECO:0000256" key="7">
    <source>
        <dbReference type="PIRSR" id="PIRSR600542-1"/>
    </source>
</evidence>
<evidence type="ECO:0000256" key="2">
    <source>
        <dbReference type="ARBA" id="ARBA00022679"/>
    </source>
</evidence>
<evidence type="ECO:0000256" key="1">
    <source>
        <dbReference type="ARBA" id="ARBA00005232"/>
    </source>
</evidence>
<proteinExistence type="inferred from homology"/>
<dbReference type="Gene3D" id="3.30.559.10">
    <property type="entry name" value="Chloramphenicol acetyltransferase-like domain"/>
    <property type="match status" value="1"/>
</dbReference>
<dbReference type="InterPro" id="IPR000542">
    <property type="entry name" value="Carn_acyl_trans"/>
</dbReference>
<dbReference type="Pfam" id="PF00755">
    <property type="entry name" value="Carn_acyltransf"/>
    <property type="match status" value="1"/>
</dbReference>
<feature type="region of interest" description="Disordered" evidence="8">
    <location>
        <begin position="80"/>
        <end position="112"/>
    </location>
</feature>
<dbReference type="FunFam" id="3.30.559.10:FF:000001">
    <property type="entry name" value="Carnitine O-acetyltransferase"/>
    <property type="match status" value="1"/>
</dbReference>
<evidence type="ECO:0000256" key="5">
    <source>
        <dbReference type="ARBA" id="ARBA00039091"/>
    </source>
</evidence>
<dbReference type="GO" id="GO:0004102">
    <property type="term" value="F:choline O-acetyltransferase activity"/>
    <property type="evidence" value="ECO:0007669"/>
    <property type="project" value="UniProtKB-EC"/>
</dbReference>
<dbReference type="PROSITE" id="PS00440">
    <property type="entry name" value="ACYLTRANSF_C_2"/>
    <property type="match status" value="1"/>
</dbReference>
<dbReference type="RefSeq" id="XP_033166728.1">
    <property type="nucleotide sequence ID" value="XM_033310837.1"/>
</dbReference>
<evidence type="ECO:0000256" key="8">
    <source>
        <dbReference type="SAM" id="MobiDB-lite"/>
    </source>
</evidence>
<evidence type="ECO:0000256" key="4">
    <source>
        <dbReference type="ARBA" id="ARBA00023315"/>
    </source>
</evidence>
<keyword evidence="10" id="KW-1185">Reference proteome</keyword>
<organism evidence="10 11">
    <name type="scientific">Drosophila mauritiana</name>
    <name type="common">Fruit fly</name>
    <dbReference type="NCBI Taxonomy" id="7226"/>
    <lineage>
        <taxon>Eukaryota</taxon>
        <taxon>Metazoa</taxon>
        <taxon>Ecdysozoa</taxon>
        <taxon>Arthropoda</taxon>
        <taxon>Hexapoda</taxon>
        <taxon>Insecta</taxon>
        <taxon>Pterygota</taxon>
        <taxon>Neoptera</taxon>
        <taxon>Endopterygota</taxon>
        <taxon>Diptera</taxon>
        <taxon>Brachycera</taxon>
        <taxon>Muscomorpha</taxon>
        <taxon>Ephydroidea</taxon>
        <taxon>Drosophilidae</taxon>
        <taxon>Drosophila</taxon>
        <taxon>Sophophora</taxon>
    </lineage>
</organism>
<dbReference type="PANTHER" id="PTHR22589">
    <property type="entry name" value="CARNITINE O-ACYLTRANSFERASE"/>
    <property type="match status" value="1"/>
</dbReference>
<dbReference type="GeneID" id="117145254"/>
<keyword evidence="3" id="KW-0530">Neurotransmitter biosynthesis</keyword>
<dbReference type="Gene3D" id="3.30.559.70">
    <property type="entry name" value="Choline/Carnitine o-acyltransferase, domain 2"/>
    <property type="match status" value="1"/>
</dbReference>
<dbReference type="InterPro" id="IPR042231">
    <property type="entry name" value="Cho/carn_acyl_trans_2"/>
</dbReference>
<dbReference type="InterPro" id="IPR039551">
    <property type="entry name" value="Cho/carn_acyl_trans"/>
</dbReference>
<dbReference type="InterPro" id="IPR023213">
    <property type="entry name" value="CAT-like_dom_sf"/>
</dbReference>
<dbReference type="FunFam" id="3.30.559.70:FF:000011">
    <property type="entry name" value="Choline O-acetyltransferase"/>
    <property type="match status" value="1"/>
</dbReference>
<evidence type="ECO:0000259" key="9">
    <source>
        <dbReference type="Pfam" id="PF00755"/>
    </source>
</evidence>
<accession>A0A6P8KCY3</accession>
<dbReference type="GO" id="GO:0045202">
    <property type="term" value="C:synapse"/>
    <property type="evidence" value="ECO:0007669"/>
    <property type="project" value="GOC"/>
</dbReference>
<gene>
    <name evidence="11" type="primary">LOC117145254</name>
</gene>
<keyword evidence="4" id="KW-0012">Acyltransferase</keyword>
<evidence type="ECO:0000313" key="10">
    <source>
        <dbReference type="Proteomes" id="UP000515162"/>
    </source>
</evidence>
<feature type="active site" description="Proton acceptor" evidence="7">
    <location>
        <position position="517"/>
    </location>
</feature>
<evidence type="ECO:0000256" key="6">
    <source>
        <dbReference type="ARBA" id="ARBA00040495"/>
    </source>
</evidence>
<dbReference type="CTD" id="1103"/>
<name>A0A6P8KCY3_DROMA</name>
<dbReference type="PANTHER" id="PTHR22589:SF14">
    <property type="entry name" value="CHOLINE O-ACETYLTRANSFERASE"/>
    <property type="match status" value="1"/>
</dbReference>
<dbReference type="EC" id="2.3.1.6" evidence="5"/>
<evidence type="ECO:0000256" key="3">
    <source>
        <dbReference type="ARBA" id="ARBA00022979"/>
    </source>
</evidence>
<feature type="domain" description="Choline/carnitine acyltransferase" evidence="9">
    <location>
        <begin position="189"/>
        <end position="807"/>
    </location>
</feature>
<keyword evidence="2" id="KW-0808">Transferase</keyword>
<dbReference type="GO" id="GO:0043005">
    <property type="term" value="C:neuron projection"/>
    <property type="evidence" value="ECO:0007669"/>
    <property type="project" value="TreeGrafter"/>
</dbReference>
<feature type="compositionally biased region" description="Polar residues" evidence="8">
    <location>
        <begin position="99"/>
        <end position="109"/>
    </location>
</feature>
<dbReference type="GO" id="GO:0007274">
    <property type="term" value="P:neuromuscular synaptic transmission"/>
    <property type="evidence" value="ECO:0007669"/>
    <property type="project" value="TreeGrafter"/>
</dbReference>
<dbReference type="AlphaFoldDB" id="A0A6P8KCY3"/>
<evidence type="ECO:0000313" key="11">
    <source>
        <dbReference type="RefSeq" id="XP_033166728.1"/>
    </source>
</evidence>
<dbReference type="Proteomes" id="UP000515162">
    <property type="component" value="Chromosome 3R"/>
</dbReference>
<comment type="similarity">
    <text evidence="1">Belongs to the carnitine/choline acetyltransferase family.</text>
</comment>